<protein>
    <submittedName>
        <fullName evidence="6">Sugar kinase</fullName>
    </submittedName>
</protein>
<dbReference type="GO" id="GO:0016301">
    <property type="term" value="F:kinase activity"/>
    <property type="evidence" value="ECO:0007669"/>
    <property type="project" value="UniProtKB-KW"/>
</dbReference>
<accession>A0A372MH83</accession>
<feature type="domain" description="Carbohydrate kinase FGGY N-terminal" evidence="4">
    <location>
        <begin position="116"/>
        <end position="213"/>
    </location>
</feature>
<comment type="caution">
    <text evidence="6">The sequence shown here is derived from an EMBL/GenBank/DDBJ whole genome shotgun (WGS) entry which is preliminary data.</text>
</comment>
<evidence type="ECO:0000256" key="1">
    <source>
        <dbReference type="ARBA" id="ARBA00009156"/>
    </source>
</evidence>
<dbReference type="CDD" id="cd07779">
    <property type="entry name" value="ASKHA_NBD_FGGY_YgcE-like"/>
    <property type="match status" value="1"/>
</dbReference>
<evidence type="ECO:0000313" key="7">
    <source>
        <dbReference type="Proteomes" id="UP000264002"/>
    </source>
</evidence>
<feature type="domain" description="Carbohydrate kinase FGGY N-terminal" evidence="4">
    <location>
        <begin position="5"/>
        <end position="107"/>
    </location>
</feature>
<keyword evidence="7" id="KW-1185">Reference proteome</keyword>
<keyword evidence="3 6" id="KW-0418">Kinase</keyword>
<keyword evidence="2" id="KW-0808">Transferase</keyword>
<reference evidence="7" key="1">
    <citation type="submission" date="2018-08" db="EMBL/GenBank/DDBJ databases">
        <authorList>
            <person name="Grouzdev D.S."/>
            <person name="Krutkina M.S."/>
        </authorList>
    </citation>
    <scope>NUCLEOTIDE SEQUENCE [LARGE SCALE GENOMIC DNA]</scope>
    <source>
        <strain evidence="7">4-11</strain>
    </source>
</reference>
<sequence>MKQKYIVAIDGGTQSTKVALFDTLGREICSDTVPLKEIHLYGDSRAEHPDDDLWDTLQQACKGMLSSFQGNIEDIIGIGLGSIRCCRALLKEDGNLASPVQSWMDIRLSYPYEHEDAEVRYVTTATGYLTHRLTGETKDTRSNYVGPWPIDPETLQWYPDGELFDSYTTPRSMLFELVDPATVLGYVTEQASKATGLPAGIPVVSTANDKAVEGLGAGLTDSGTVLVSLGTYITSMMVGDTYQENAEFYWSNPGAVPGEFLYESNGIRRGMATVTWIKDLMGSGLEEQAKGHNLSPEAYLNVLGKDVPAGCDGLYTILHWLARPTHQWERGIMIGFNGSHKGPHMFRSVLEGIAMTMKNNAKAMCDEMGKKIDHLIVSGGGSNGDLFMQIFADVFGVPAHRNEVNESASMGAAICTALALGVYPDRSSAIEHMVRIRDNFKPNEANVLLYERINQEVYTKINAATEEVLQASHRIFHD</sequence>
<dbReference type="AlphaFoldDB" id="A0A372MH83"/>
<evidence type="ECO:0000256" key="2">
    <source>
        <dbReference type="ARBA" id="ARBA00022679"/>
    </source>
</evidence>
<evidence type="ECO:0000313" key="6">
    <source>
        <dbReference type="EMBL" id="RFU95135.1"/>
    </source>
</evidence>
<comment type="similarity">
    <text evidence="1">Belongs to the FGGY kinase family.</text>
</comment>
<dbReference type="GO" id="GO:0005975">
    <property type="term" value="P:carbohydrate metabolic process"/>
    <property type="evidence" value="ECO:0007669"/>
    <property type="project" value="InterPro"/>
</dbReference>
<dbReference type="InterPro" id="IPR018484">
    <property type="entry name" value="FGGY_N"/>
</dbReference>
<dbReference type="InterPro" id="IPR050406">
    <property type="entry name" value="FGGY_Carb_Kinase"/>
</dbReference>
<organism evidence="6 7">
    <name type="scientific">Sphaerochaeta halotolerans</name>
    <dbReference type="NCBI Taxonomy" id="2293840"/>
    <lineage>
        <taxon>Bacteria</taxon>
        <taxon>Pseudomonadati</taxon>
        <taxon>Spirochaetota</taxon>
        <taxon>Spirochaetia</taxon>
        <taxon>Spirochaetales</taxon>
        <taxon>Sphaerochaetaceae</taxon>
        <taxon>Sphaerochaeta</taxon>
    </lineage>
</organism>
<dbReference type="Pfam" id="PF02782">
    <property type="entry name" value="FGGY_C"/>
    <property type="match status" value="1"/>
</dbReference>
<dbReference type="Pfam" id="PF00370">
    <property type="entry name" value="FGGY_N"/>
    <property type="match status" value="2"/>
</dbReference>
<evidence type="ECO:0000259" key="5">
    <source>
        <dbReference type="Pfam" id="PF02782"/>
    </source>
</evidence>
<dbReference type="InterPro" id="IPR000577">
    <property type="entry name" value="Carb_kinase_FGGY"/>
</dbReference>
<reference evidence="6 7" key="2">
    <citation type="submission" date="2018-09" db="EMBL/GenBank/DDBJ databases">
        <title>Genome of Sphaerochaeta halotolerans strain 4-11.</title>
        <authorList>
            <person name="Nazina T.N."/>
            <person name="Sokolova D.S."/>
        </authorList>
    </citation>
    <scope>NUCLEOTIDE SEQUENCE [LARGE SCALE GENOMIC DNA]</scope>
    <source>
        <strain evidence="6 7">4-11</strain>
    </source>
</reference>
<dbReference type="Proteomes" id="UP000264002">
    <property type="component" value="Unassembled WGS sequence"/>
</dbReference>
<dbReference type="Gene3D" id="3.30.420.40">
    <property type="match status" value="3"/>
</dbReference>
<dbReference type="InterPro" id="IPR043129">
    <property type="entry name" value="ATPase_NBD"/>
</dbReference>
<evidence type="ECO:0000259" key="4">
    <source>
        <dbReference type="Pfam" id="PF00370"/>
    </source>
</evidence>
<dbReference type="PANTHER" id="PTHR43095">
    <property type="entry name" value="SUGAR KINASE"/>
    <property type="match status" value="1"/>
</dbReference>
<dbReference type="InterPro" id="IPR018485">
    <property type="entry name" value="FGGY_C"/>
</dbReference>
<dbReference type="EMBL" id="QUWK01000005">
    <property type="protein sequence ID" value="RFU95135.1"/>
    <property type="molecule type" value="Genomic_DNA"/>
</dbReference>
<dbReference type="RefSeq" id="WP_117329943.1">
    <property type="nucleotide sequence ID" value="NZ_QUWK01000005.1"/>
</dbReference>
<proteinExistence type="inferred from homology"/>
<feature type="domain" description="Carbohydrate kinase FGGY C-terminal" evidence="5">
    <location>
        <begin position="226"/>
        <end position="419"/>
    </location>
</feature>
<dbReference type="PIRSF" id="PIRSF000538">
    <property type="entry name" value="GlpK"/>
    <property type="match status" value="1"/>
</dbReference>
<dbReference type="SUPFAM" id="SSF53067">
    <property type="entry name" value="Actin-like ATPase domain"/>
    <property type="match status" value="2"/>
</dbReference>
<evidence type="ECO:0000256" key="3">
    <source>
        <dbReference type="ARBA" id="ARBA00022777"/>
    </source>
</evidence>
<dbReference type="PANTHER" id="PTHR43095:SF5">
    <property type="entry name" value="XYLULOSE KINASE"/>
    <property type="match status" value="1"/>
</dbReference>
<gene>
    <name evidence="6" type="ORF">DYP60_05785</name>
</gene>
<name>A0A372MH83_9SPIR</name>